<dbReference type="InterPro" id="IPR036390">
    <property type="entry name" value="WH_DNA-bd_sf"/>
</dbReference>
<protein>
    <submittedName>
        <fullName evidence="1">Transcriptional regulators</fullName>
    </submittedName>
</protein>
<organism evidence="1">
    <name type="scientific">Magnetospirillum gryphiswaldense</name>
    <dbReference type="NCBI Taxonomy" id="55518"/>
    <lineage>
        <taxon>Bacteria</taxon>
        <taxon>Pseudomonadati</taxon>
        <taxon>Pseudomonadota</taxon>
        <taxon>Alphaproteobacteria</taxon>
        <taxon>Rhodospirillales</taxon>
        <taxon>Rhodospirillaceae</taxon>
        <taxon>Magnetospirillum</taxon>
    </lineage>
</organism>
<dbReference type="AlphaFoldDB" id="A4TXL3"/>
<accession>A4TXL3</accession>
<gene>
    <name evidence="1" type="ORF">MGR_3481</name>
</gene>
<name>A4TXL3_9PROT</name>
<evidence type="ECO:0000313" key="1">
    <source>
        <dbReference type="EMBL" id="CAM75370.1"/>
    </source>
</evidence>
<reference evidence="1" key="1">
    <citation type="journal article" date="2007" name="J. Bacteriol.">
        <title>Comparative genome analysis of four magnetotactic bacteria reveals a complex set of group-specific genes implicated in magnetosome biomineralization and function.</title>
        <authorList>
            <person name="Richter M."/>
            <person name="Kube M."/>
            <person name="Bazylinski D.A."/>
            <person name="Lombardot T."/>
            <person name="Gloeckner F.O."/>
            <person name="Reinhardt R."/>
            <person name="Schueler D."/>
        </authorList>
    </citation>
    <scope>NUCLEOTIDE SEQUENCE</scope>
    <source>
        <strain evidence="1">MSR-1</strain>
    </source>
</reference>
<dbReference type="RefSeq" id="WP_024079954.1">
    <property type="nucleotide sequence ID" value="NZ_CP027527.1"/>
</dbReference>
<dbReference type="EMBL" id="CU459003">
    <property type="protein sequence ID" value="CAM75370.1"/>
    <property type="molecule type" value="Genomic_DNA"/>
</dbReference>
<dbReference type="SUPFAM" id="SSF46785">
    <property type="entry name" value="Winged helix' DNA-binding domain"/>
    <property type="match status" value="1"/>
</dbReference>
<sequence>MTHSRPAAIVFTGSSRPMGPGDFIWLTALGCAARGATTAEAVCACIDTVASGQWAPSPQLICDCLDEMARARHLDFSHDGRYSLFTITPQGRGILAMMLALPVDRPTTPLGQVGLRLKLAFLDLAPEEDRVSHLTDLIEIHARELAGRPQTCAACNAPGCFGRMWSDHHTDSLRRDLDLLRRMLTISNSQTPGDGCSANGMRINCISN</sequence>
<proteinExistence type="predicted"/>